<accession>A0A391PHZ8</accession>
<dbReference type="EMBL" id="BHGK01000001">
    <property type="protein sequence ID" value="GCA66172.1"/>
    <property type="molecule type" value="Genomic_DNA"/>
</dbReference>
<sequence>MEQMTKERLAAYRSNKAEILELDYVLNNRWKSDTMIGNDVIFDYSKGYPMPQSVTGFDQKRYERLQERDLKRKEFLEVECAEIEDFVDGIRDSLSKRIFRMYFIDGRKTMTQSEVAKQLHLERSSVSKKIDAYLKVSHNSHDSHL</sequence>
<comment type="caution">
    <text evidence="1">The sequence shown here is derived from an EMBL/GenBank/DDBJ whole genome shotgun (WGS) entry which is preliminary data.</text>
</comment>
<dbReference type="AlphaFoldDB" id="A0A391PHZ8"/>
<protein>
    <recommendedName>
        <fullName evidence="3">RNA polymerase sigma-70 region 4 domain-containing protein</fullName>
    </recommendedName>
</protein>
<evidence type="ECO:0000313" key="2">
    <source>
        <dbReference type="Proteomes" id="UP000265643"/>
    </source>
</evidence>
<evidence type="ECO:0000313" key="1">
    <source>
        <dbReference type="EMBL" id="GCA66172.1"/>
    </source>
</evidence>
<name>A0A391PHZ8_9FIRM</name>
<dbReference type="Gene3D" id="1.10.10.60">
    <property type="entry name" value="Homeodomain-like"/>
    <property type="match status" value="1"/>
</dbReference>
<dbReference type="Proteomes" id="UP000265643">
    <property type="component" value="Unassembled WGS sequence"/>
</dbReference>
<proteinExistence type="predicted"/>
<evidence type="ECO:0008006" key="3">
    <source>
        <dbReference type="Google" id="ProtNLM"/>
    </source>
</evidence>
<keyword evidence="2" id="KW-1185">Reference proteome</keyword>
<dbReference type="RefSeq" id="WP_119297529.1">
    <property type="nucleotide sequence ID" value="NZ_BHGK01000001.1"/>
</dbReference>
<reference evidence="2" key="1">
    <citation type="submission" date="2018-09" db="EMBL/GenBank/DDBJ databases">
        <title>Draft Genome Sequence of Mediterraneibacter sp. KCTC 15684.</title>
        <authorList>
            <person name="Kim J.S."/>
            <person name="Han K.I."/>
            <person name="Suh M.K."/>
            <person name="Lee K.C."/>
            <person name="Eom M.K."/>
            <person name="Lee J.H."/>
            <person name="Park S.H."/>
            <person name="Kang S.W."/>
            <person name="Park J.E."/>
            <person name="Oh B.S."/>
            <person name="Yu S.Y."/>
            <person name="Choi S.H."/>
            <person name="Lee D.H."/>
            <person name="Yoon H."/>
            <person name="Kim B."/>
            <person name="Yang S.J."/>
            <person name="Lee J.S."/>
        </authorList>
    </citation>
    <scope>NUCLEOTIDE SEQUENCE [LARGE SCALE GENOMIC DNA]</scope>
    <source>
        <strain evidence="2">KCTC 15684</strain>
    </source>
</reference>
<organism evidence="1 2">
    <name type="scientific">Mediterraneibacter butyricigenes</name>
    <dbReference type="NCBI Taxonomy" id="2316025"/>
    <lineage>
        <taxon>Bacteria</taxon>
        <taxon>Bacillati</taxon>
        <taxon>Bacillota</taxon>
        <taxon>Clostridia</taxon>
        <taxon>Lachnospirales</taxon>
        <taxon>Lachnospiraceae</taxon>
        <taxon>Mediterraneibacter</taxon>
    </lineage>
</organism>
<gene>
    <name evidence="1" type="ORF">KGMB01110_06080</name>
</gene>